<dbReference type="HOGENOM" id="CLU_860103_0_0_0"/>
<accession>Q6MAL4</accession>
<protein>
    <recommendedName>
        <fullName evidence="4">Beta-lactamase</fullName>
    </recommendedName>
</protein>
<keyword evidence="3" id="KW-1185">Reference proteome</keyword>
<feature type="transmembrane region" description="Helical" evidence="1">
    <location>
        <begin position="65"/>
        <end position="86"/>
    </location>
</feature>
<keyword evidence="1" id="KW-0812">Transmembrane</keyword>
<evidence type="ECO:0000313" key="3">
    <source>
        <dbReference type="Proteomes" id="UP000000529"/>
    </source>
</evidence>
<evidence type="ECO:0008006" key="4">
    <source>
        <dbReference type="Google" id="ProtNLM"/>
    </source>
</evidence>
<dbReference type="InterPro" id="IPR011990">
    <property type="entry name" value="TPR-like_helical_dom_sf"/>
</dbReference>
<dbReference type="Proteomes" id="UP000000529">
    <property type="component" value="Chromosome"/>
</dbReference>
<keyword evidence="1" id="KW-0472">Membrane</keyword>
<name>Q6MAL4_PARUW</name>
<reference evidence="2 3" key="1">
    <citation type="journal article" date="2004" name="Science">
        <title>Illuminating the evolutionary history of chlamydiae.</title>
        <authorList>
            <person name="Horn M."/>
            <person name="Collingro A."/>
            <person name="Schmitz-Esser S."/>
            <person name="Beier C.L."/>
            <person name="Purkhold U."/>
            <person name="Fartmann B."/>
            <person name="Brandt P."/>
            <person name="Nyakatura G.J."/>
            <person name="Droege M."/>
            <person name="Frishman D."/>
            <person name="Rattei T."/>
            <person name="Mewes H."/>
            <person name="Wagner M."/>
        </authorList>
    </citation>
    <scope>NUCLEOTIDE SEQUENCE [LARGE SCALE GENOMIC DNA]</scope>
    <source>
        <strain evidence="2 3">UWE25</strain>
    </source>
</reference>
<dbReference type="OrthoDB" id="9813021at2"/>
<dbReference type="SMART" id="SM00671">
    <property type="entry name" value="SEL1"/>
    <property type="match status" value="5"/>
</dbReference>
<feature type="transmembrane region" description="Helical" evidence="1">
    <location>
        <begin position="12"/>
        <end position="31"/>
    </location>
</feature>
<dbReference type="EMBL" id="BX908798">
    <property type="protein sequence ID" value="CAF24385.1"/>
    <property type="molecule type" value="Genomic_DNA"/>
</dbReference>
<sequence>MAYLAFKDKKQARIKVLLVLAKVVGVIMNAVDFYCGQYLVNPVNQLILSPFPTELNKPLLVRLSMLYHATVVLVNSQMTSIFYFLLGRVNNFISCACSERNTALAVKILASQKNARAQNYLGYLYESGKGVKQNNEKAFYYYRLAAHQNITNAQLKIGLMYLEGKGITQSDEQQAVFYLKLASDNGSLEARYRLSLLYLSGHGVEKNEKKALQLCQSAANNGYMLAQFKLAKSYEYGLNGVSKNQQKAAEYYKGAADQGHLEAKHRYGIFCCLGQGCSQNNQEAIKYLQSAYDLGYLGSKIYLDKILSYENRLRIYHYWNMRE</sequence>
<organism evidence="2 3">
    <name type="scientific">Protochlamydia amoebophila (strain UWE25)</name>
    <dbReference type="NCBI Taxonomy" id="264201"/>
    <lineage>
        <taxon>Bacteria</taxon>
        <taxon>Pseudomonadati</taxon>
        <taxon>Chlamydiota</taxon>
        <taxon>Chlamydiia</taxon>
        <taxon>Parachlamydiales</taxon>
        <taxon>Parachlamydiaceae</taxon>
        <taxon>Candidatus Protochlamydia</taxon>
    </lineage>
</organism>
<dbReference type="PANTHER" id="PTHR11102:SF160">
    <property type="entry name" value="ERAD-ASSOCIATED E3 UBIQUITIN-PROTEIN LIGASE COMPONENT HRD3"/>
    <property type="match status" value="1"/>
</dbReference>
<dbReference type="InterPro" id="IPR050767">
    <property type="entry name" value="Sel1_AlgK"/>
</dbReference>
<dbReference type="Pfam" id="PF08238">
    <property type="entry name" value="Sel1"/>
    <property type="match status" value="5"/>
</dbReference>
<dbReference type="KEGG" id="pcu:PC_RS10110"/>
<dbReference type="PANTHER" id="PTHR11102">
    <property type="entry name" value="SEL-1-LIKE PROTEIN"/>
    <property type="match status" value="1"/>
</dbReference>
<gene>
    <name evidence="2" type="ORF">PC_RS10110</name>
</gene>
<keyword evidence="1" id="KW-1133">Transmembrane helix</keyword>
<dbReference type="AlphaFoldDB" id="Q6MAL4"/>
<dbReference type="SUPFAM" id="SSF81901">
    <property type="entry name" value="HCP-like"/>
    <property type="match status" value="1"/>
</dbReference>
<evidence type="ECO:0000313" key="2">
    <source>
        <dbReference type="EMBL" id="CAF24385.1"/>
    </source>
</evidence>
<dbReference type="eggNOG" id="COG0790">
    <property type="taxonomic scope" value="Bacteria"/>
</dbReference>
<dbReference type="STRING" id="264201.pc1661"/>
<proteinExistence type="predicted"/>
<evidence type="ECO:0000256" key="1">
    <source>
        <dbReference type="SAM" id="Phobius"/>
    </source>
</evidence>
<dbReference type="InterPro" id="IPR006597">
    <property type="entry name" value="Sel1-like"/>
</dbReference>
<dbReference type="Gene3D" id="1.25.40.10">
    <property type="entry name" value="Tetratricopeptide repeat domain"/>
    <property type="match status" value="1"/>
</dbReference>